<dbReference type="Proteomes" id="UP000287756">
    <property type="component" value="Chromosome"/>
</dbReference>
<accession>A0A410MBT0</accession>
<feature type="transmembrane region" description="Helical" evidence="1">
    <location>
        <begin position="21"/>
        <end position="46"/>
    </location>
</feature>
<feature type="transmembrane region" description="Helical" evidence="1">
    <location>
        <begin position="386"/>
        <end position="406"/>
    </location>
</feature>
<reference evidence="2 3" key="1">
    <citation type="submission" date="2018-01" db="EMBL/GenBank/DDBJ databases">
        <title>The whole genome sequencing and assembly of Halobacillus litoralis ERB031 strain.</title>
        <authorList>
            <person name="Lee S.-J."/>
            <person name="Park M.-K."/>
            <person name="Kim J.-Y."/>
            <person name="Lee Y.-J."/>
            <person name="Yi H."/>
            <person name="Bahn Y.-S."/>
            <person name="Kim J.F."/>
            <person name="Lee D.-W."/>
        </authorList>
    </citation>
    <scope>NUCLEOTIDE SEQUENCE [LARGE SCALE GENOMIC DNA]</scope>
    <source>
        <strain evidence="2 3">ERB 031</strain>
    </source>
</reference>
<dbReference type="EMBL" id="CP026118">
    <property type="protein sequence ID" value="QAS52181.1"/>
    <property type="molecule type" value="Genomic_DNA"/>
</dbReference>
<proteinExistence type="predicted"/>
<organism evidence="2 3">
    <name type="scientific">Halobacillus litoralis</name>
    <dbReference type="NCBI Taxonomy" id="45668"/>
    <lineage>
        <taxon>Bacteria</taxon>
        <taxon>Bacillati</taxon>
        <taxon>Bacillota</taxon>
        <taxon>Bacilli</taxon>
        <taxon>Bacillales</taxon>
        <taxon>Bacillaceae</taxon>
        <taxon>Halobacillus</taxon>
    </lineage>
</organism>
<feature type="transmembrane region" description="Helical" evidence="1">
    <location>
        <begin position="52"/>
        <end position="69"/>
    </location>
</feature>
<dbReference type="KEGG" id="hli:HLI_08035"/>
<feature type="transmembrane region" description="Helical" evidence="1">
    <location>
        <begin position="167"/>
        <end position="189"/>
    </location>
</feature>
<keyword evidence="1" id="KW-0812">Transmembrane</keyword>
<evidence type="ECO:0000256" key="1">
    <source>
        <dbReference type="SAM" id="Phobius"/>
    </source>
</evidence>
<feature type="transmembrane region" description="Helical" evidence="1">
    <location>
        <begin position="239"/>
        <end position="261"/>
    </location>
</feature>
<keyword evidence="1" id="KW-1133">Transmembrane helix</keyword>
<protein>
    <submittedName>
        <fullName evidence="2">Multi antimicrobial extrusion protein MatE</fullName>
    </submittedName>
</protein>
<feature type="transmembrane region" description="Helical" evidence="1">
    <location>
        <begin position="195"/>
        <end position="214"/>
    </location>
</feature>
<name>A0A410MBT0_9BACI</name>
<feature type="transmembrane region" description="Helical" evidence="1">
    <location>
        <begin position="267"/>
        <end position="288"/>
    </location>
</feature>
<evidence type="ECO:0000313" key="3">
    <source>
        <dbReference type="Proteomes" id="UP000287756"/>
    </source>
</evidence>
<feature type="transmembrane region" description="Helical" evidence="1">
    <location>
        <begin position="90"/>
        <end position="114"/>
    </location>
</feature>
<feature type="transmembrane region" description="Helical" evidence="1">
    <location>
        <begin position="309"/>
        <end position="334"/>
    </location>
</feature>
<feature type="transmembrane region" description="Helical" evidence="1">
    <location>
        <begin position="134"/>
        <end position="155"/>
    </location>
</feature>
<evidence type="ECO:0000313" key="2">
    <source>
        <dbReference type="EMBL" id="QAS52181.1"/>
    </source>
</evidence>
<feature type="transmembrane region" description="Helical" evidence="1">
    <location>
        <begin position="354"/>
        <end position="374"/>
    </location>
</feature>
<dbReference type="AlphaFoldDB" id="A0A410MBT0"/>
<feature type="transmembrane region" description="Helical" evidence="1">
    <location>
        <begin position="412"/>
        <end position="431"/>
    </location>
</feature>
<gene>
    <name evidence="2" type="ORF">HLI_08035</name>
</gene>
<sequence>MKKKEGMRLNARKGQLTYKKLSGFFIPLGFSASLTSITHVIINGTLSRGENAAFIIACYAVAFALFGIIERPIIVFRQTCSALVKDVRSFKVLSLFMVVPMVIIIVFSLIMAFSSLGDWVYMNLFNADANMVDTISDTFAIILFVIIFSGIRGLYQGVIINNLETKWLTIMVVIRLIIMFLVAYLFVYFDYITSLSGAILFLVGMFIECAISVWKGHGILKFSFPEKETNLKKGEIAKFYLPLVFYFVIQTILVPIIYVFLAKTHNIEMGIASFALAFSITQMLLSFFMYTHQLVLQMYEVNKQKVIRFIIFLSLLPTLALVILCYTPVGMWFMGEVMGADEELAMTTIVVMKFFIIKTLVFPWVDFLNGYLMLHRKTKRMAVAQIVNLVTVIVTVSMLVTFFPSWNGVNGSIAASLGELVALVIVLSIVMRMSARNKSPLRETS</sequence>
<keyword evidence="1" id="KW-0472">Membrane</keyword>